<dbReference type="PROSITE" id="PS00636">
    <property type="entry name" value="DNAJ_1"/>
    <property type="match status" value="1"/>
</dbReference>
<dbReference type="SMART" id="SM00271">
    <property type="entry name" value="DnaJ"/>
    <property type="match status" value="1"/>
</dbReference>
<dbReference type="CDD" id="cd06257">
    <property type="entry name" value="DnaJ"/>
    <property type="match status" value="1"/>
</dbReference>
<protein>
    <recommendedName>
        <fullName evidence="2">J domain-containing protein</fullName>
    </recommendedName>
</protein>
<feature type="domain" description="J" evidence="2">
    <location>
        <begin position="28"/>
        <end position="94"/>
    </location>
</feature>
<dbReference type="AlphaFoldDB" id="A0A7U2HVF3"/>
<dbReference type="OrthoDB" id="10250354at2759"/>
<dbReference type="SUPFAM" id="SSF46565">
    <property type="entry name" value="Chaperone J-domain"/>
    <property type="match status" value="1"/>
</dbReference>
<feature type="compositionally biased region" description="Basic and acidic residues" evidence="1">
    <location>
        <begin position="277"/>
        <end position="330"/>
    </location>
</feature>
<reference evidence="4" key="1">
    <citation type="journal article" date="2021" name="BMC Genomics">
        <title>Chromosome-level genome assembly and manually-curated proteome of model necrotroph Parastagonospora nodorum Sn15 reveals a genome-wide trove of candidate effector homologs, and redundancy of virulence-related functions within an accessory chromosome.</title>
        <authorList>
            <person name="Bertazzoni S."/>
            <person name="Jones D.A.B."/>
            <person name="Phan H.T."/>
            <person name="Tan K.-C."/>
            <person name="Hane J.K."/>
        </authorList>
    </citation>
    <scope>NUCLEOTIDE SEQUENCE [LARGE SCALE GENOMIC DNA]</scope>
    <source>
        <strain evidence="4">SN15 / ATCC MYA-4574 / FGSC 10173)</strain>
    </source>
</reference>
<evidence type="ECO:0000313" key="4">
    <source>
        <dbReference type="Proteomes" id="UP000663193"/>
    </source>
</evidence>
<dbReference type="InterPro" id="IPR050817">
    <property type="entry name" value="DjlA_DnaK_co-chaperone"/>
</dbReference>
<evidence type="ECO:0000259" key="2">
    <source>
        <dbReference type="PROSITE" id="PS50076"/>
    </source>
</evidence>
<name>A0A7U2HVF3_PHANO</name>
<feature type="region of interest" description="Disordered" evidence="1">
    <location>
        <begin position="120"/>
        <end position="362"/>
    </location>
</feature>
<sequence length="451" mass="53534">STTLLNCKSWSGAIMSWPARPVEPNVADHYFDLGLDRTATTRDVKLAYMRLAKVHHPDKRGTAEQVDAFQFRKVNEAYEILKDPVARAAYDYAYPQVFQLWCKYNTELADWQAENKVNEQRKAQEKKSKLRAQERQEREEQEQQKYNEEQTRKAQEAKWRREEKMRESRLRQKQAEEHRAREEEQRMREEQEARRVKEQEQKFQQERAKAEMERKERERQEATREKWQVAQERERQQRLRAQEQQAAAAAERLRQHHEKEAADAEAKCQNSYSTQKAQKDKQRAVDEERLKQEQASKLRREERQREADERSRRVMQEAQARQREVAEQKLRLQAPDPTTPKKRPYPDTPDSTPNRPTKTPKVKTDNLALRNSMARIHAREKHMQALLDLGGMGHEAELMGVYIELGWDRMAAKGKCDFCKRNIQLEMYVCPSGESKACTPCKMKFCYYSSC</sequence>
<evidence type="ECO:0000256" key="1">
    <source>
        <dbReference type="SAM" id="MobiDB-lite"/>
    </source>
</evidence>
<organism evidence="3 4">
    <name type="scientific">Phaeosphaeria nodorum (strain SN15 / ATCC MYA-4574 / FGSC 10173)</name>
    <name type="common">Glume blotch fungus</name>
    <name type="synonym">Parastagonospora nodorum</name>
    <dbReference type="NCBI Taxonomy" id="321614"/>
    <lineage>
        <taxon>Eukaryota</taxon>
        <taxon>Fungi</taxon>
        <taxon>Dikarya</taxon>
        <taxon>Ascomycota</taxon>
        <taxon>Pezizomycotina</taxon>
        <taxon>Dothideomycetes</taxon>
        <taxon>Pleosporomycetidae</taxon>
        <taxon>Pleosporales</taxon>
        <taxon>Pleosporineae</taxon>
        <taxon>Phaeosphaeriaceae</taxon>
        <taxon>Parastagonospora</taxon>
    </lineage>
</organism>
<dbReference type="PRINTS" id="PR00625">
    <property type="entry name" value="JDOMAIN"/>
</dbReference>
<feature type="compositionally biased region" description="Basic and acidic residues" evidence="1">
    <location>
        <begin position="251"/>
        <end position="266"/>
    </location>
</feature>
<feature type="non-terminal residue" evidence="3">
    <location>
        <position position="451"/>
    </location>
</feature>
<dbReference type="InterPro" id="IPR001623">
    <property type="entry name" value="DnaJ_domain"/>
</dbReference>
<gene>
    <name evidence="3" type="ORF">JI435_301510</name>
</gene>
<dbReference type="InterPro" id="IPR036869">
    <property type="entry name" value="J_dom_sf"/>
</dbReference>
<keyword evidence="4" id="KW-1185">Reference proteome</keyword>
<proteinExistence type="predicted"/>
<dbReference type="Gene3D" id="1.10.287.110">
    <property type="entry name" value="DnaJ domain"/>
    <property type="match status" value="1"/>
</dbReference>
<dbReference type="PANTHER" id="PTHR24074">
    <property type="entry name" value="CO-CHAPERONE PROTEIN DJLA"/>
    <property type="match status" value="1"/>
</dbReference>
<evidence type="ECO:0000313" key="3">
    <source>
        <dbReference type="EMBL" id="QRC92143.1"/>
    </source>
</evidence>
<accession>A0A7U2HVF3</accession>
<feature type="compositionally biased region" description="Basic and acidic residues" evidence="1">
    <location>
        <begin position="120"/>
        <end position="241"/>
    </location>
</feature>
<dbReference type="InterPro" id="IPR018253">
    <property type="entry name" value="DnaJ_domain_CS"/>
</dbReference>
<dbReference type="VEuPathDB" id="FungiDB:JI435_301510"/>
<dbReference type="Pfam" id="PF00226">
    <property type="entry name" value="DnaJ"/>
    <property type="match status" value="1"/>
</dbReference>
<dbReference type="PROSITE" id="PS50076">
    <property type="entry name" value="DNAJ_2"/>
    <property type="match status" value="1"/>
</dbReference>
<dbReference type="Proteomes" id="UP000663193">
    <property type="component" value="Chromosome 2"/>
</dbReference>
<dbReference type="EMBL" id="CP069024">
    <property type="protein sequence ID" value="QRC92143.1"/>
    <property type="molecule type" value="Genomic_DNA"/>
</dbReference>